<sequence length="74" mass="8130">MNAPVHNLIPASLPFVPIMDRGRFAELIGVSEDTLNGMIKRGYIPTITPSNGDERARRSFVNVAKIMADCMEAI</sequence>
<dbReference type="EMBL" id="FTMN01000001">
    <property type="protein sequence ID" value="SIQ02336.1"/>
    <property type="molecule type" value="Genomic_DNA"/>
</dbReference>
<reference evidence="1 2" key="1">
    <citation type="submission" date="2017-01" db="EMBL/GenBank/DDBJ databases">
        <authorList>
            <person name="Mah S.A."/>
            <person name="Swanson W.J."/>
            <person name="Moy G.W."/>
            <person name="Vacquier V.D."/>
        </authorList>
    </citation>
    <scope>NUCLEOTIDE SEQUENCE [LARGE SCALE GENOMIC DNA]</scope>
    <source>
        <strain evidence="1 2">DSM 7027</strain>
    </source>
</reference>
<name>A0A1N6PDM7_9GAMM</name>
<dbReference type="STRING" id="49186.SAMN05421647_101960"/>
<evidence type="ECO:0000313" key="2">
    <source>
        <dbReference type="Proteomes" id="UP000186895"/>
    </source>
</evidence>
<accession>A0A1N6PDM7</accession>
<dbReference type="Proteomes" id="UP000186895">
    <property type="component" value="Unassembled WGS sequence"/>
</dbReference>
<organism evidence="1 2">
    <name type="scientific">Marinobacterium stanieri</name>
    <dbReference type="NCBI Taxonomy" id="49186"/>
    <lineage>
        <taxon>Bacteria</taxon>
        <taxon>Pseudomonadati</taxon>
        <taxon>Pseudomonadota</taxon>
        <taxon>Gammaproteobacteria</taxon>
        <taxon>Oceanospirillales</taxon>
        <taxon>Oceanospirillaceae</taxon>
        <taxon>Marinobacterium</taxon>
    </lineage>
</organism>
<evidence type="ECO:0000313" key="1">
    <source>
        <dbReference type="EMBL" id="SIQ02336.1"/>
    </source>
</evidence>
<dbReference type="RefSeq" id="WP_076461216.1">
    <property type="nucleotide sequence ID" value="NZ_FTMN01000001.1"/>
</dbReference>
<proteinExistence type="predicted"/>
<dbReference type="AlphaFoldDB" id="A0A1N6PDM7"/>
<keyword evidence="2" id="KW-1185">Reference proteome</keyword>
<protein>
    <submittedName>
        <fullName evidence="1">Uncharacterized protein</fullName>
    </submittedName>
</protein>
<gene>
    <name evidence="1" type="ORF">SAMN05421647_101960</name>
</gene>